<name>A0A8S9N342_BRACR</name>
<sequence length="144" mass="15864">MADSQICRRRGVWRDGEARGKLELSGVDFRNLACNSQNFSSLIGSLACVVVATGGILEQICCFRASLCRSRSRLLSFLVRGVSVHTMEGPSLEFAGCRRPVVAQVFGGGRNLFWFSEEASLWGDGAYEARGEHTQGPMERLSWD</sequence>
<protein>
    <submittedName>
        <fullName evidence="1">Uncharacterized protein</fullName>
    </submittedName>
</protein>
<comment type="caution">
    <text evidence="1">The sequence shown here is derived from an EMBL/GenBank/DDBJ whole genome shotgun (WGS) entry which is preliminary data.</text>
</comment>
<organism evidence="1 2">
    <name type="scientific">Brassica cretica</name>
    <name type="common">Mustard</name>
    <dbReference type="NCBI Taxonomy" id="69181"/>
    <lineage>
        <taxon>Eukaryota</taxon>
        <taxon>Viridiplantae</taxon>
        <taxon>Streptophyta</taxon>
        <taxon>Embryophyta</taxon>
        <taxon>Tracheophyta</taxon>
        <taxon>Spermatophyta</taxon>
        <taxon>Magnoliopsida</taxon>
        <taxon>eudicotyledons</taxon>
        <taxon>Gunneridae</taxon>
        <taxon>Pentapetalae</taxon>
        <taxon>rosids</taxon>
        <taxon>malvids</taxon>
        <taxon>Brassicales</taxon>
        <taxon>Brassicaceae</taxon>
        <taxon>Brassiceae</taxon>
        <taxon>Brassica</taxon>
    </lineage>
</organism>
<evidence type="ECO:0000313" key="1">
    <source>
        <dbReference type="EMBL" id="KAF3487959.1"/>
    </source>
</evidence>
<accession>A0A8S9N342</accession>
<proteinExistence type="predicted"/>
<dbReference type="AlphaFoldDB" id="A0A8S9N342"/>
<dbReference type="EMBL" id="QGKX02002183">
    <property type="protein sequence ID" value="KAF3487959.1"/>
    <property type="molecule type" value="Genomic_DNA"/>
</dbReference>
<dbReference type="Proteomes" id="UP000712600">
    <property type="component" value="Unassembled WGS sequence"/>
</dbReference>
<gene>
    <name evidence="1" type="ORF">F2Q69_00056029</name>
</gene>
<evidence type="ECO:0000313" key="2">
    <source>
        <dbReference type="Proteomes" id="UP000712600"/>
    </source>
</evidence>
<reference evidence="1" key="1">
    <citation type="submission" date="2019-12" db="EMBL/GenBank/DDBJ databases">
        <title>Genome sequencing and annotation of Brassica cretica.</title>
        <authorList>
            <person name="Studholme D.J."/>
            <person name="Sarris P."/>
        </authorList>
    </citation>
    <scope>NUCLEOTIDE SEQUENCE</scope>
    <source>
        <strain evidence="1">PFS-109/04</strain>
        <tissue evidence="1">Leaf</tissue>
    </source>
</reference>